<dbReference type="Gene3D" id="3.40.1280.10">
    <property type="match status" value="1"/>
</dbReference>
<dbReference type="InterPro" id="IPR001537">
    <property type="entry name" value="SpoU_MeTrfase"/>
</dbReference>
<dbReference type="Proteomes" id="UP000292003">
    <property type="component" value="Unassembled WGS sequence"/>
</dbReference>
<protein>
    <submittedName>
        <fullName evidence="4">TrmH family RNA methyltransferase</fullName>
    </submittedName>
</protein>
<comment type="caution">
    <text evidence="4">The sequence shown here is derived from an EMBL/GenBank/DDBJ whole genome shotgun (WGS) entry which is preliminary data.</text>
</comment>
<dbReference type="GO" id="GO:0006396">
    <property type="term" value="P:RNA processing"/>
    <property type="evidence" value="ECO:0007669"/>
    <property type="project" value="InterPro"/>
</dbReference>
<feature type="domain" description="tRNA/rRNA methyltransferase SpoU type" evidence="3">
    <location>
        <begin position="24"/>
        <end position="165"/>
    </location>
</feature>
<reference evidence="4 5" key="1">
    <citation type="submission" date="2019-02" db="EMBL/GenBank/DDBJ databases">
        <title>Draft genome sequence of Amycolatopsis sp. 8-3EHSu isolated from roots of Suaeda maritima.</title>
        <authorList>
            <person name="Duangmal K."/>
            <person name="Chantavorakit T."/>
        </authorList>
    </citation>
    <scope>NUCLEOTIDE SEQUENCE [LARGE SCALE GENOMIC DNA]</scope>
    <source>
        <strain evidence="4 5">8-3EHSu</strain>
    </source>
</reference>
<dbReference type="Pfam" id="PF00588">
    <property type="entry name" value="SpoU_methylase"/>
    <property type="match status" value="1"/>
</dbReference>
<keyword evidence="2 4" id="KW-0808">Transferase</keyword>
<organism evidence="4 5">
    <name type="scientific">Amycolatopsis suaedae</name>
    <dbReference type="NCBI Taxonomy" id="2510978"/>
    <lineage>
        <taxon>Bacteria</taxon>
        <taxon>Bacillati</taxon>
        <taxon>Actinomycetota</taxon>
        <taxon>Actinomycetes</taxon>
        <taxon>Pseudonocardiales</taxon>
        <taxon>Pseudonocardiaceae</taxon>
        <taxon>Amycolatopsis</taxon>
    </lineage>
</organism>
<dbReference type="PANTHER" id="PTHR43191">
    <property type="entry name" value="RRNA METHYLTRANSFERASE 3"/>
    <property type="match status" value="1"/>
</dbReference>
<dbReference type="OrthoDB" id="9785673at2"/>
<accession>A0A4Q7JEF3</accession>
<evidence type="ECO:0000259" key="3">
    <source>
        <dbReference type="Pfam" id="PF00588"/>
    </source>
</evidence>
<name>A0A4Q7JEF3_9PSEU</name>
<keyword evidence="1 4" id="KW-0489">Methyltransferase</keyword>
<evidence type="ECO:0000256" key="1">
    <source>
        <dbReference type="ARBA" id="ARBA00022603"/>
    </source>
</evidence>
<dbReference type="RefSeq" id="WP_130473114.1">
    <property type="nucleotide sequence ID" value="NZ_SFCC01000001.1"/>
</dbReference>
<keyword evidence="5" id="KW-1185">Reference proteome</keyword>
<dbReference type="InterPro" id="IPR051259">
    <property type="entry name" value="rRNA_Methyltransferase"/>
</dbReference>
<sequence>MHQLRGTELKRLHRTWKRQSTTRLALLLEGVQSPFNVGGIVRTAAALGVAELYVVGLTASPRNPKAQKVAMGTDRYLDVRAFETLSPAVERVRADGYRLVGLELTDTAVPMHEADLTGDVCVAVGNEDRGLTPDLLAACAAVTFIPQLGKVGSLNVATAAALACYEVRRQDWAD</sequence>
<dbReference type="SUPFAM" id="SSF75217">
    <property type="entry name" value="alpha/beta knot"/>
    <property type="match status" value="1"/>
</dbReference>
<evidence type="ECO:0000256" key="2">
    <source>
        <dbReference type="ARBA" id="ARBA00022679"/>
    </source>
</evidence>
<dbReference type="AlphaFoldDB" id="A0A4Q7JEF3"/>
<dbReference type="InterPro" id="IPR029026">
    <property type="entry name" value="tRNA_m1G_MTases_N"/>
</dbReference>
<evidence type="ECO:0000313" key="4">
    <source>
        <dbReference type="EMBL" id="RZQ65542.1"/>
    </source>
</evidence>
<dbReference type="GO" id="GO:0003723">
    <property type="term" value="F:RNA binding"/>
    <property type="evidence" value="ECO:0007669"/>
    <property type="project" value="InterPro"/>
</dbReference>
<dbReference type="InterPro" id="IPR029028">
    <property type="entry name" value="Alpha/beta_knot_MTases"/>
</dbReference>
<proteinExistence type="predicted"/>
<dbReference type="GO" id="GO:0008173">
    <property type="term" value="F:RNA methyltransferase activity"/>
    <property type="evidence" value="ECO:0007669"/>
    <property type="project" value="InterPro"/>
</dbReference>
<gene>
    <name evidence="4" type="ORF">EWH70_00100</name>
</gene>
<evidence type="ECO:0000313" key="5">
    <source>
        <dbReference type="Proteomes" id="UP000292003"/>
    </source>
</evidence>
<dbReference type="GO" id="GO:0032259">
    <property type="term" value="P:methylation"/>
    <property type="evidence" value="ECO:0007669"/>
    <property type="project" value="UniProtKB-KW"/>
</dbReference>
<dbReference type="EMBL" id="SFCC01000001">
    <property type="protein sequence ID" value="RZQ65542.1"/>
    <property type="molecule type" value="Genomic_DNA"/>
</dbReference>
<dbReference type="PANTHER" id="PTHR43191:SF7">
    <property type="entry name" value="OBP33PEP LIKE PROTEIN"/>
    <property type="match status" value="1"/>
</dbReference>